<proteinExistence type="predicted"/>
<accession>A0ABU3K5M4</accession>
<evidence type="ECO:0000256" key="7">
    <source>
        <dbReference type="SAM" id="Phobius"/>
    </source>
</evidence>
<evidence type="ECO:0000256" key="5">
    <source>
        <dbReference type="ARBA" id="ARBA00022989"/>
    </source>
</evidence>
<evidence type="ECO:0000313" key="10">
    <source>
        <dbReference type="EMBL" id="MDT7041662.1"/>
    </source>
</evidence>
<comment type="subcellular location">
    <subcellularLocation>
        <location evidence="1">Cell membrane</location>
        <topology evidence="1">Multi-pass membrane protein</topology>
    </subcellularLocation>
</comment>
<dbReference type="InterPro" id="IPR003593">
    <property type="entry name" value="AAA+_ATPase"/>
</dbReference>
<dbReference type="InterPro" id="IPR036640">
    <property type="entry name" value="ABC1_TM_sf"/>
</dbReference>
<dbReference type="PANTHER" id="PTHR24221:SF654">
    <property type="entry name" value="ATP-BINDING CASSETTE SUB-FAMILY B MEMBER 6"/>
    <property type="match status" value="1"/>
</dbReference>
<evidence type="ECO:0000259" key="9">
    <source>
        <dbReference type="PROSITE" id="PS50929"/>
    </source>
</evidence>
<feature type="transmembrane region" description="Helical" evidence="7">
    <location>
        <begin position="150"/>
        <end position="171"/>
    </location>
</feature>
<dbReference type="InterPro" id="IPR003439">
    <property type="entry name" value="ABC_transporter-like_ATP-bd"/>
</dbReference>
<protein>
    <submittedName>
        <fullName evidence="10">ABC transporter ATP-binding protein</fullName>
    </submittedName>
</protein>
<dbReference type="RefSeq" id="WP_313832010.1">
    <property type="nucleotide sequence ID" value="NZ_JAQOUE010000001.1"/>
</dbReference>
<evidence type="ECO:0000256" key="1">
    <source>
        <dbReference type="ARBA" id="ARBA00004651"/>
    </source>
</evidence>
<keyword evidence="11" id="KW-1185">Reference proteome</keyword>
<dbReference type="Proteomes" id="UP001250932">
    <property type="component" value="Unassembled WGS sequence"/>
</dbReference>
<dbReference type="Gene3D" id="3.40.50.300">
    <property type="entry name" value="P-loop containing nucleotide triphosphate hydrolases"/>
    <property type="match status" value="1"/>
</dbReference>
<feature type="transmembrane region" description="Helical" evidence="7">
    <location>
        <begin position="265"/>
        <end position="283"/>
    </location>
</feature>
<dbReference type="PROSITE" id="PS50893">
    <property type="entry name" value="ABC_TRANSPORTER_2"/>
    <property type="match status" value="1"/>
</dbReference>
<dbReference type="InterPro" id="IPR039421">
    <property type="entry name" value="Type_1_exporter"/>
</dbReference>
<keyword evidence="2 7" id="KW-0812">Transmembrane</keyword>
<dbReference type="InterPro" id="IPR027417">
    <property type="entry name" value="P-loop_NTPase"/>
</dbReference>
<keyword evidence="5 7" id="KW-1133">Transmembrane helix</keyword>
<feature type="domain" description="ABC transmembrane type-1" evidence="9">
    <location>
        <begin position="21"/>
        <end position="322"/>
    </location>
</feature>
<reference evidence="10 11" key="1">
    <citation type="journal article" date="2023" name="ISME J.">
        <title>Cultivation and genomic characterization of novel and ubiquitous marine nitrite-oxidizing bacteria from the Nitrospirales.</title>
        <authorList>
            <person name="Mueller A.J."/>
            <person name="Daebeler A."/>
            <person name="Herbold C.W."/>
            <person name="Kirkegaard R.H."/>
            <person name="Daims H."/>
        </authorList>
    </citation>
    <scope>NUCLEOTIDE SEQUENCE [LARGE SCALE GENOMIC DNA]</scope>
    <source>
        <strain evidence="10 11">EB</strain>
    </source>
</reference>
<dbReference type="Gene3D" id="1.20.1560.10">
    <property type="entry name" value="ABC transporter type 1, transmembrane domain"/>
    <property type="match status" value="1"/>
</dbReference>
<dbReference type="PROSITE" id="PS50929">
    <property type="entry name" value="ABC_TM1F"/>
    <property type="match status" value="1"/>
</dbReference>
<dbReference type="PROSITE" id="PS00211">
    <property type="entry name" value="ABC_TRANSPORTER_1"/>
    <property type="match status" value="1"/>
</dbReference>
<evidence type="ECO:0000313" key="11">
    <source>
        <dbReference type="Proteomes" id="UP001250932"/>
    </source>
</evidence>
<evidence type="ECO:0000256" key="3">
    <source>
        <dbReference type="ARBA" id="ARBA00022741"/>
    </source>
</evidence>
<keyword evidence="4 10" id="KW-0067">ATP-binding</keyword>
<dbReference type="SUPFAM" id="SSF52540">
    <property type="entry name" value="P-loop containing nucleoside triphosphate hydrolases"/>
    <property type="match status" value="1"/>
</dbReference>
<dbReference type="SMART" id="SM00382">
    <property type="entry name" value="AAA"/>
    <property type="match status" value="1"/>
</dbReference>
<evidence type="ECO:0000256" key="6">
    <source>
        <dbReference type="ARBA" id="ARBA00023136"/>
    </source>
</evidence>
<feature type="transmembrane region" description="Helical" evidence="7">
    <location>
        <begin position="77"/>
        <end position="101"/>
    </location>
</feature>
<gene>
    <name evidence="10" type="ORF">PPG34_04820</name>
</gene>
<dbReference type="Pfam" id="PF00005">
    <property type="entry name" value="ABC_tran"/>
    <property type="match status" value="1"/>
</dbReference>
<dbReference type="GO" id="GO:0005524">
    <property type="term" value="F:ATP binding"/>
    <property type="evidence" value="ECO:0007669"/>
    <property type="project" value="UniProtKB-KW"/>
</dbReference>
<dbReference type="EMBL" id="JAQOUE010000001">
    <property type="protein sequence ID" value="MDT7041662.1"/>
    <property type="molecule type" value="Genomic_DNA"/>
</dbReference>
<feature type="transmembrane region" description="Helical" evidence="7">
    <location>
        <begin position="177"/>
        <end position="194"/>
    </location>
</feature>
<feature type="transmembrane region" description="Helical" evidence="7">
    <location>
        <begin position="289"/>
        <end position="307"/>
    </location>
</feature>
<name>A0ABU3K5M4_9BACT</name>
<feature type="transmembrane region" description="Helical" evidence="7">
    <location>
        <begin position="21"/>
        <end position="46"/>
    </location>
</feature>
<feature type="domain" description="ABC transporter" evidence="8">
    <location>
        <begin position="357"/>
        <end position="583"/>
    </location>
</feature>
<keyword evidence="6 7" id="KW-0472">Membrane</keyword>
<evidence type="ECO:0000256" key="2">
    <source>
        <dbReference type="ARBA" id="ARBA00022692"/>
    </source>
</evidence>
<comment type="caution">
    <text evidence="10">The sequence shown here is derived from an EMBL/GenBank/DDBJ whole genome shotgun (WGS) entry which is preliminary data.</text>
</comment>
<sequence>MIRIARQLWLLLSASERRRSAFLGLLLLINSLAEMSGVISVVPLVAAMTSSTDPCLRLGQTVGHFCSQILPSQNPPMIAAMVFGLIATSNMLAFATTWLSARLTWSVWRRLSASVLTAYMDKPYEFFFELHSSSAVKNIVYETERLAGSLFMPMLIVVSRLIVTCGVAVLIVTIDPLLSLIVIFFLSTIYYIVYRHLHQRVKQSGNLAFQFREQISRIASDTIAGIKELRMLGCGKHFYEKFRLAADVLARQYVYGITLSVLPRYIIETAALAAMLGLAGYLSIKVGGWQASAPILAFYVFAAYRLLPQFQQIFANSIIIQQNSNVADILYELVSSAKSPMSTEVSVLAGRSLSAPIDMEQVSYTYPGSVEPVLKDICMNIPSCLTVGLMGVTGAGKSTVIDLITGFLQPTEGSIKVNGVLLNRELAPVWRTKVGYVPQVPFLLDDTIRGNIAFGLPNVEIVEAQVLSSAKMANIHNFILSLPEGYETMVGEQGIKLSGGQRQRLAIARALYRNPEVLIFDEATSALDRETEQVVIDSIQTLSHKKTMLIISHRPASLKVCDFVYELANGKIILRNSTKEFPLS</sequence>
<keyword evidence="3" id="KW-0547">Nucleotide-binding</keyword>
<dbReference type="InterPro" id="IPR017871">
    <property type="entry name" value="ABC_transporter-like_CS"/>
</dbReference>
<dbReference type="SUPFAM" id="SSF90123">
    <property type="entry name" value="ABC transporter transmembrane region"/>
    <property type="match status" value="1"/>
</dbReference>
<organism evidence="10 11">
    <name type="scientific">Candidatus Nitronereus thalassa</name>
    <dbReference type="NCBI Taxonomy" id="3020898"/>
    <lineage>
        <taxon>Bacteria</taxon>
        <taxon>Pseudomonadati</taxon>
        <taxon>Nitrospirota</taxon>
        <taxon>Nitrospiria</taxon>
        <taxon>Nitrospirales</taxon>
        <taxon>Nitrospiraceae</taxon>
        <taxon>Candidatus Nitronereus</taxon>
    </lineage>
</organism>
<evidence type="ECO:0000256" key="4">
    <source>
        <dbReference type="ARBA" id="ARBA00022840"/>
    </source>
</evidence>
<dbReference type="InterPro" id="IPR011527">
    <property type="entry name" value="ABC1_TM_dom"/>
</dbReference>
<dbReference type="PANTHER" id="PTHR24221">
    <property type="entry name" value="ATP-BINDING CASSETTE SUB-FAMILY B"/>
    <property type="match status" value="1"/>
</dbReference>
<dbReference type="Pfam" id="PF00664">
    <property type="entry name" value="ABC_membrane"/>
    <property type="match status" value="1"/>
</dbReference>
<evidence type="ECO:0000259" key="8">
    <source>
        <dbReference type="PROSITE" id="PS50893"/>
    </source>
</evidence>